<dbReference type="Gene3D" id="1.20.1440.100">
    <property type="entry name" value="SG protein - dephosphorylation function"/>
    <property type="match status" value="1"/>
</dbReference>
<dbReference type="Proteomes" id="UP000185434">
    <property type="component" value="Chromosome"/>
</dbReference>
<keyword evidence="5" id="KW-0812">Transmembrane</keyword>
<dbReference type="InterPro" id="IPR050582">
    <property type="entry name" value="HAD-like_SerB"/>
</dbReference>
<dbReference type="KEGG" id="cfk:CFRA_01245"/>
<name>A0A1L7CQN7_9CORY</name>
<sequence length="259" mass="27844">MAAFFDLDKTVIATSSTFAFGREFMHKGLISPVEALQMTLAKTNFMISGMSAEQMDSTRDQLTALIAGWSVEEVRQITEETLHSVLVPTIYAEARELIRFHQLAGHDVVIVSASAADLVRPIAAELGVTDVVATELEVRDGRYTGEILSYNKGEAKGEALAELARSRDYDLSASYAYSDSATDLPMLQAVGNPVAVNPDRALKKHALAEGWEIRAFKDPEPLFTAPTAREVGIGTGVVAAVAAAAVGGWWLLRGRDSGS</sequence>
<evidence type="ECO:0000256" key="3">
    <source>
        <dbReference type="ARBA" id="ARBA00022801"/>
    </source>
</evidence>
<gene>
    <name evidence="6" type="ORF">CFRA_01245</name>
</gene>
<dbReference type="SUPFAM" id="SSF56784">
    <property type="entry name" value="HAD-like"/>
    <property type="match status" value="1"/>
</dbReference>
<dbReference type="InterPro" id="IPR006385">
    <property type="entry name" value="HAD_hydro_SerB1"/>
</dbReference>
<comment type="similarity">
    <text evidence="1">Belongs to the HAD-like hydrolase superfamily. SerB family.</text>
</comment>
<protein>
    <submittedName>
        <fullName evidence="6">Phosphoserine phosphatase</fullName>
    </submittedName>
</protein>
<feature type="transmembrane region" description="Helical" evidence="5">
    <location>
        <begin position="231"/>
        <end position="252"/>
    </location>
</feature>
<accession>A0A1L7CQN7</accession>
<evidence type="ECO:0000256" key="2">
    <source>
        <dbReference type="ARBA" id="ARBA00022723"/>
    </source>
</evidence>
<dbReference type="STRING" id="1437875.CFRA_01245"/>
<proteinExistence type="inferred from homology"/>
<dbReference type="FunFam" id="3.40.50.1000:FF:000025">
    <property type="entry name" value="HAD hydrolase, family IB"/>
    <property type="match status" value="1"/>
</dbReference>
<keyword evidence="2" id="KW-0479">Metal-binding</keyword>
<dbReference type="GO" id="GO:0016787">
    <property type="term" value="F:hydrolase activity"/>
    <property type="evidence" value="ECO:0007669"/>
    <property type="project" value="UniProtKB-KW"/>
</dbReference>
<dbReference type="PANTHER" id="PTHR43344">
    <property type="entry name" value="PHOSPHOSERINE PHOSPHATASE"/>
    <property type="match status" value="1"/>
</dbReference>
<keyword evidence="5" id="KW-1133">Transmembrane helix</keyword>
<dbReference type="EMBL" id="CP009247">
    <property type="protein sequence ID" value="APT88137.1"/>
    <property type="molecule type" value="Genomic_DNA"/>
</dbReference>
<keyword evidence="5" id="KW-0472">Membrane</keyword>
<evidence type="ECO:0000313" key="7">
    <source>
        <dbReference type="Proteomes" id="UP000185434"/>
    </source>
</evidence>
<dbReference type="Pfam" id="PF12710">
    <property type="entry name" value="HAD"/>
    <property type="match status" value="1"/>
</dbReference>
<dbReference type="NCBIfam" id="TIGR01488">
    <property type="entry name" value="HAD-SF-IB"/>
    <property type="match status" value="1"/>
</dbReference>
<organism evidence="6 7">
    <name type="scientific">Corynebacterium frankenforstense DSM 45800</name>
    <dbReference type="NCBI Taxonomy" id="1437875"/>
    <lineage>
        <taxon>Bacteria</taxon>
        <taxon>Bacillati</taxon>
        <taxon>Actinomycetota</taxon>
        <taxon>Actinomycetes</taxon>
        <taxon>Mycobacteriales</taxon>
        <taxon>Corynebacteriaceae</taxon>
        <taxon>Corynebacterium</taxon>
    </lineage>
</organism>
<evidence type="ECO:0000313" key="6">
    <source>
        <dbReference type="EMBL" id="APT88137.1"/>
    </source>
</evidence>
<dbReference type="GO" id="GO:0046872">
    <property type="term" value="F:metal ion binding"/>
    <property type="evidence" value="ECO:0007669"/>
    <property type="project" value="UniProtKB-KW"/>
</dbReference>
<keyword evidence="7" id="KW-1185">Reference proteome</keyword>
<evidence type="ECO:0000256" key="4">
    <source>
        <dbReference type="ARBA" id="ARBA00022842"/>
    </source>
</evidence>
<reference evidence="6 7" key="1">
    <citation type="submission" date="2014-08" db="EMBL/GenBank/DDBJ databases">
        <title>Complete genome sequence of Corynebacterium frankenforstense ST18(T) (=DSM 45800(T)), isolated from raw cow milk.</title>
        <authorList>
            <person name="Ruckert C."/>
            <person name="Albersmeier A."/>
            <person name="Winkler A."/>
            <person name="Lipski A."/>
            <person name="Kalinowski J."/>
        </authorList>
    </citation>
    <scope>NUCLEOTIDE SEQUENCE [LARGE SCALE GENOMIC DNA]</scope>
    <source>
        <strain evidence="6 7">ST18</strain>
    </source>
</reference>
<dbReference type="InterPro" id="IPR036412">
    <property type="entry name" value="HAD-like_sf"/>
</dbReference>
<dbReference type="Gene3D" id="3.40.50.1000">
    <property type="entry name" value="HAD superfamily/HAD-like"/>
    <property type="match status" value="1"/>
</dbReference>
<keyword evidence="3" id="KW-0378">Hydrolase</keyword>
<dbReference type="NCBIfam" id="TIGR01490">
    <property type="entry name" value="HAD-SF-IB-hyp1"/>
    <property type="match status" value="1"/>
</dbReference>
<dbReference type="AlphaFoldDB" id="A0A1L7CQN7"/>
<evidence type="ECO:0000256" key="1">
    <source>
        <dbReference type="ARBA" id="ARBA00009184"/>
    </source>
</evidence>
<keyword evidence="4" id="KW-0460">Magnesium</keyword>
<dbReference type="PANTHER" id="PTHR43344:SF13">
    <property type="entry name" value="PHOSPHATASE RV3661-RELATED"/>
    <property type="match status" value="1"/>
</dbReference>
<dbReference type="CDD" id="cd02612">
    <property type="entry name" value="HAD_PGPPase"/>
    <property type="match status" value="1"/>
</dbReference>
<dbReference type="InterPro" id="IPR023214">
    <property type="entry name" value="HAD_sf"/>
</dbReference>
<evidence type="ECO:0000256" key="5">
    <source>
        <dbReference type="SAM" id="Phobius"/>
    </source>
</evidence>